<accession>A0ABU6ABX6</accession>
<sequence>MLRTEVTVSGAGTWVFTTARTGVDPATGKEEYETTVSAPCCQSAKPIRRCLTEQRARQVHQTLVDEFAATESADTEIRSWPWP</sequence>
<evidence type="ECO:0000313" key="2">
    <source>
        <dbReference type="Proteomes" id="UP001327093"/>
    </source>
</evidence>
<gene>
    <name evidence="1" type="ORF">R4I43_16300</name>
</gene>
<dbReference type="RefSeq" id="WP_324266467.1">
    <property type="nucleotide sequence ID" value="NZ_JAWLNX010000010.1"/>
</dbReference>
<comment type="caution">
    <text evidence="1">The sequence shown here is derived from an EMBL/GenBank/DDBJ whole genome shotgun (WGS) entry which is preliminary data.</text>
</comment>
<organism evidence="1 2">
    <name type="scientific">Saccharopolyspora mangrovi</name>
    <dbReference type="NCBI Taxonomy" id="3082379"/>
    <lineage>
        <taxon>Bacteria</taxon>
        <taxon>Bacillati</taxon>
        <taxon>Actinomycetota</taxon>
        <taxon>Actinomycetes</taxon>
        <taxon>Pseudonocardiales</taxon>
        <taxon>Pseudonocardiaceae</taxon>
        <taxon>Saccharopolyspora</taxon>
    </lineage>
</organism>
<protein>
    <submittedName>
        <fullName evidence="1">Uncharacterized protein</fullName>
    </submittedName>
</protein>
<dbReference type="Proteomes" id="UP001327093">
    <property type="component" value="Unassembled WGS sequence"/>
</dbReference>
<evidence type="ECO:0000313" key="1">
    <source>
        <dbReference type="EMBL" id="MEB3368971.1"/>
    </source>
</evidence>
<proteinExistence type="predicted"/>
<dbReference type="EMBL" id="JAWLNX010000010">
    <property type="protein sequence ID" value="MEB3368971.1"/>
    <property type="molecule type" value="Genomic_DNA"/>
</dbReference>
<reference evidence="1 2" key="1">
    <citation type="submission" date="2023-10" db="EMBL/GenBank/DDBJ databases">
        <title>Saccharopolyspora sp. nov., isolated from mangrove soil.</title>
        <authorList>
            <person name="Lu Y."/>
            <person name="Liu W."/>
        </authorList>
    </citation>
    <scope>NUCLEOTIDE SEQUENCE [LARGE SCALE GENOMIC DNA]</scope>
    <source>
        <strain evidence="1 2">S2-29</strain>
    </source>
</reference>
<keyword evidence="2" id="KW-1185">Reference proteome</keyword>
<name>A0ABU6ABX6_9PSEU</name>